<accession>A0A813MC07</accession>
<dbReference type="GO" id="GO:0008234">
    <property type="term" value="F:cysteine-type peptidase activity"/>
    <property type="evidence" value="ECO:0007669"/>
    <property type="project" value="UniProtKB-KW"/>
</dbReference>
<keyword evidence="7" id="KW-0732">Signal</keyword>
<evidence type="ECO:0000259" key="9">
    <source>
        <dbReference type="SMART" id="SM00848"/>
    </source>
</evidence>
<evidence type="ECO:0000256" key="7">
    <source>
        <dbReference type="SAM" id="SignalP"/>
    </source>
</evidence>
<dbReference type="GO" id="GO:0006508">
    <property type="term" value="P:proteolysis"/>
    <property type="evidence" value="ECO:0007669"/>
    <property type="project" value="UniProtKB-KW"/>
</dbReference>
<dbReference type="AlphaFoldDB" id="A0A813MC07"/>
<organism evidence="10 12">
    <name type="scientific">Adineta steineri</name>
    <dbReference type="NCBI Taxonomy" id="433720"/>
    <lineage>
        <taxon>Eukaryota</taxon>
        <taxon>Metazoa</taxon>
        <taxon>Spiralia</taxon>
        <taxon>Gnathifera</taxon>
        <taxon>Rotifera</taxon>
        <taxon>Eurotatoria</taxon>
        <taxon>Bdelloidea</taxon>
        <taxon>Adinetida</taxon>
        <taxon>Adinetidae</taxon>
        <taxon>Adineta</taxon>
    </lineage>
</organism>
<evidence type="ECO:0000256" key="4">
    <source>
        <dbReference type="ARBA" id="ARBA00022807"/>
    </source>
</evidence>
<dbReference type="Pfam" id="PF00112">
    <property type="entry name" value="Peptidase_C1"/>
    <property type="match status" value="1"/>
</dbReference>
<evidence type="ECO:0000256" key="3">
    <source>
        <dbReference type="ARBA" id="ARBA00022801"/>
    </source>
</evidence>
<sequence>MQLIYFFITIFAFAQAENQHTTLWNLFKNVHNKQYNNLQDEQYRFGIFKNNLALINQHNLETDLGLHSYTLKMNQFGDMTHEEFARTMLGGFKMPSDSSTKFVGRPFHPPSNVDIPDAIDWRQKGAVISVIENQQQCGSCWAFTATCALEGQHFLKTGELVRLSAQNLMDCSGKFGNQGCNGGLMDSSFQYIKVNKGIDTETSYPYEAQEGDCRFNRTNVGATDTGFVDLPQGNETALQIAIATVGPISVAIDASQSSFQFYSSGVYDEPNCSTTNIDHSFTLVGYDTYQGKQYYIAKNSWGDTWGNKGYVWMSRNKNNQCGIASTGSYPLV</sequence>
<evidence type="ECO:0000313" key="10">
    <source>
        <dbReference type="EMBL" id="CAF0716818.1"/>
    </source>
</evidence>
<evidence type="ECO:0000313" key="12">
    <source>
        <dbReference type="Proteomes" id="UP000663860"/>
    </source>
</evidence>
<dbReference type="InterPro" id="IPR000668">
    <property type="entry name" value="Peptidase_C1A_C"/>
</dbReference>
<dbReference type="SUPFAM" id="SSF54001">
    <property type="entry name" value="Cysteine proteinases"/>
    <property type="match status" value="1"/>
</dbReference>
<name>A0A813MC07_9BILA</name>
<dbReference type="InterPro" id="IPR000169">
    <property type="entry name" value="Pept_cys_AS"/>
</dbReference>
<dbReference type="SMART" id="SM00848">
    <property type="entry name" value="Inhibitor_I29"/>
    <property type="match status" value="1"/>
</dbReference>
<dbReference type="SMART" id="SM00645">
    <property type="entry name" value="Pept_C1"/>
    <property type="match status" value="1"/>
</dbReference>
<feature type="chain" id="PRO_5036222338" description="Cathepsin L" evidence="7">
    <location>
        <begin position="17"/>
        <end position="332"/>
    </location>
</feature>
<dbReference type="Gene3D" id="3.90.70.10">
    <property type="entry name" value="Cysteine proteinases"/>
    <property type="match status" value="1"/>
</dbReference>
<dbReference type="Pfam" id="PF08246">
    <property type="entry name" value="Inhibitor_I29"/>
    <property type="match status" value="1"/>
</dbReference>
<keyword evidence="2" id="KW-0645">Protease</keyword>
<evidence type="ECO:0000256" key="1">
    <source>
        <dbReference type="ARBA" id="ARBA00008455"/>
    </source>
</evidence>
<dbReference type="EMBL" id="CAJNOE010000005">
    <property type="protein sequence ID" value="CAF0716818.1"/>
    <property type="molecule type" value="Genomic_DNA"/>
</dbReference>
<dbReference type="InterPro" id="IPR013128">
    <property type="entry name" value="Peptidase_C1A"/>
</dbReference>
<dbReference type="EMBL" id="CAJOBB010000590">
    <property type="protein sequence ID" value="CAF3711842.1"/>
    <property type="molecule type" value="Genomic_DNA"/>
</dbReference>
<evidence type="ECO:0000313" key="11">
    <source>
        <dbReference type="EMBL" id="CAF3711842.1"/>
    </source>
</evidence>
<dbReference type="PANTHER" id="PTHR12411">
    <property type="entry name" value="CYSTEINE PROTEASE FAMILY C1-RELATED"/>
    <property type="match status" value="1"/>
</dbReference>
<dbReference type="Proteomes" id="UP000663868">
    <property type="component" value="Unassembled WGS sequence"/>
</dbReference>
<evidence type="ECO:0008006" key="13">
    <source>
        <dbReference type="Google" id="ProtNLM"/>
    </source>
</evidence>
<feature type="signal peptide" evidence="7">
    <location>
        <begin position="1"/>
        <end position="16"/>
    </location>
</feature>
<feature type="domain" description="Peptidase C1A papain C-terminal" evidence="8">
    <location>
        <begin position="115"/>
        <end position="331"/>
    </location>
</feature>
<reference evidence="10" key="1">
    <citation type="submission" date="2021-02" db="EMBL/GenBank/DDBJ databases">
        <authorList>
            <person name="Nowell W R."/>
        </authorList>
    </citation>
    <scope>NUCLEOTIDE SEQUENCE</scope>
</reference>
<comment type="similarity">
    <text evidence="1">Belongs to the peptidase C1 family.</text>
</comment>
<comment type="caution">
    <text evidence="10">The sequence shown here is derived from an EMBL/GenBank/DDBJ whole genome shotgun (WGS) entry which is preliminary data.</text>
</comment>
<dbReference type="PROSITE" id="PS00139">
    <property type="entry name" value="THIOL_PROTEASE_CYS"/>
    <property type="match status" value="1"/>
</dbReference>
<feature type="domain" description="Cathepsin propeptide inhibitor" evidence="9">
    <location>
        <begin position="24"/>
        <end position="84"/>
    </location>
</feature>
<evidence type="ECO:0000256" key="6">
    <source>
        <dbReference type="ARBA" id="ARBA00023157"/>
    </source>
</evidence>
<evidence type="ECO:0000256" key="5">
    <source>
        <dbReference type="ARBA" id="ARBA00023145"/>
    </source>
</evidence>
<evidence type="ECO:0000256" key="2">
    <source>
        <dbReference type="ARBA" id="ARBA00022670"/>
    </source>
</evidence>
<dbReference type="FunFam" id="3.90.70.10:FF:000006">
    <property type="entry name" value="Cathepsin S"/>
    <property type="match status" value="1"/>
</dbReference>
<dbReference type="CDD" id="cd02248">
    <property type="entry name" value="Peptidase_C1A"/>
    <property type="match status" value="1"/>
</dbReference>
<keyword evidence="6" id="KW-1015">Disulfide bond</keyword>
<dbReference type="InterPro" id="IPR039417">
    <property type="entry name" value="Peptidase_C1A_papain-like"/>
</dbReference>
<keyword evidence="4" id="KW-0788">Thiol protease</keyword>
<dbReference type="InterPro" id="IPR038765">
    <property type="entry name" value="Papain-like_cys_pep_sf"/>
</dbReference>
<dbReference type="InterPro" id="IPR013201">
    <property type="entry name" value="Prot_inhib_I29"/>
</dbReference>
<protein>
    <recommendedName>
        <fullName evidence="13">Cathepsin L</fullName>
    </recommendedName>
</protein>
<dbReference type="Proteomes" id="UP000663860">
    <property type="component" value="Unassembled WGS sequence"/>
</dbReference>
<keyword evidence="3" id="KW-0378">Hydrolase</keyword>
<evidence type="ECO:0000259" key="8">
    <source>
        <dbReference type="SMART" id="SM00645"/>
    </source>
</evidence>
<proteinExistence type="inferred from homology"/>
<dbReference type="PRINTS" id="PR00705">
    <property type="entry name" value="PAPAIN"/>
</dbReference>
<gene>
    <name evidence="10" type="ORF">IZO911_LOCUS1215</name>
    <name evidence="11" type="ORF">KXQ929_LOCUS11792</name>
</gene>
<keyword evidence="5" id="KW-0865">Zymogen</keyword>